<comment type="caution">
    <text evidence="5">The sequence shown here is derived from an EMBL/GenBank/DDBJ whole genome shotgun (WGS) entry which is preliminary data.</text>
</comment>
<keyword evidence="2" id="KW-0808">Transferase</keyword>
<evidence type="ECO:0000313" key="5">
    <source>
        <dbReference type="EMBL" id="MBR0656685.1"/>
    </source>
</evidence>
<reference evidence="5" key="2">
    <citation type="journal article" date="2021" name="Syst. Appl. Microbiol.">
        <title>Roseomonas hellenica sp. nov., isolated from roots of wild-growing Alkanna tinctoria.</title>
        <authorList>
            <person name="Rat A."/>
            <person name="Naranjo H.D."/>
            <person name="Lebbe L."/>
            <person name="Cnockaert M."/>
            <person name="Krigas N."/>
            <person name="Grigoriadou K."/>
            <person name="Maloupa E."/>
            <person name="Willems A."/>
        </authorList>
    </citation>
    <scope>NUCLEOTIDE SEQUENCE</scope>
    <source>
        <strain evidence="5">LMG 28251</strain>
    </source>
</reference>
<dbReference type="CDD" id="cd02440">
    <property type="entry name" value="AdoMet_MTases"/>
    <property type="match status" value="1"/>
</dbReference>
<dbReference type="RefSeq" id="WP_211875552.1">
    <property type="nucleotide sequence ID" value="NZ_JAAEDH010000021.1"/>
</dbReference>
<keyword evidence="1 5" id="KW-0489">Methyltransferase</keyword>
<dbReference type="EMBL" id="JAAEDH010000021">
    <property type="protein sequence ID" value="MBR0656685.1"/>
    <property type="molecule type" value="Genomic_DNA"/>
</dbReference>
<evidence type="ECO:0000259" key="4">
    <source>
        <dbReference type="Pfam" id="PF08241"/>
    </source>
</evidence>
<dbReference type="GO" id="GO:0032259">
    <property type="term" value="P:methylation"/>
    <property type="evidence" value="ECO:0007669"/>
    <property type="project" value="UniProtKB-KW"/>
</dbReference>
<dbReference type="GO" id="GO:0008757">
    <property type="term" value="F:S-adenosylmethionine-dependent methyltransferase activity"/>
    <property type="evidence" value="ECO:0007669"/>
    <property type="project" value="InterPro"/>
</dbReference>
<name>A0AAF1KKL4_9PROT</name>
<organism evidence="5 6">
    <name type="scientific">Plastoroseomonas arctica</name>
    <dbReference type="NCBI Taxonomy" id="1509237"/>
    <lineage>
        <taxon>Bacteria</taxon>
        <taxon>Pseudomonadati</taxon>
        <taxon>Pseudomonadota</taxon>
        <taxon>Alphaproteobacteria</taxon>
        <taxon>Acetobacterales</taxon>
        <taxon>Acetobacteraceae</taxon>
        <taxon>Plastoroseomonas</taxon>
    </lineage>
</organism>
<dbReference type="SUPFAM" id="SSF53335">
    <property type="entry name" value="S-adenosyl-L-methionine-dependent methyltransferases"/>
    <property type="match status" value="1"/>
</dbReference>
<accession>A0AAF1KKL4</accession>
<keyword evidence="6" id="KW-1185">Reference proteome</keyword>
<evidence type="ECO:0000313" key="6">
    <source>
        <dbReference type="Proteomes" id="UP001196068"/>
    </source>
</evidence>
<dbReference type="Pfam" id="PF08241">
    <property type="entry name" value="Methyltransf_11"/>
    <property type="match status" value="1"/>
</dbReference>
<protein>
    <submittedName>
        <fullName evidence="5">Class I SAM-dependent methyltransferase</fullName>
    </submittedName>
</protein>
<gene>
    <name evidence="5" type="ORF">GXW79_16515</name>
</gene>
<evidence type="ECO:0000256" key="2">
    <source>
        <dbReference type="ARBA" id="ARBA00022679"/>
    </source>
</evidence>
<reference evidence="5" key="1">
    <citation type="submission" date="2020-01" db="EMBL/GenBank/DDBJ databases">
        <authorList>
            <person name="Rat A."/>
        </authorList>
    </citation>
    <scope>NUCLEOTIDE SEQUENCE</scope>
    <source>
        <strain evidence="5">LMG 28251</strain>
    </source>
</reference>
<dbReference type="InterPro" id="IPR029063">
    <property type="entry name" value="SAM-dependent_MTases_sf"/>
</dbReference>
<dbReference type="Proteomes" id="UP001196068">
    <property type="component" value="Unassembled WGS sequence"/>
</dbReference>
<keyword evidence="3" id="KW-0949">S-adenosyl-L-methionine</keyword>
<dbReference type="PANTHER" id="PTHR43464:SF19">
    <property type="entry name" value="UBIQUINONE BIOSYNTHESIS O-METHYLTRANSFERASE, MITOCHONDRIAL"/>
    <property type="match status" value="1"/>
</dbReference>
<dbReference type="InterPro" id="IPR013216">
    <property type="entry name" value="Methyltransf_11"/>
</dbReference>
<proteinExistence type="predicted"/>
<dbReference type="Gene3D" id="3.40.50.150">
    <property type="entry name" value="Vaccinia Virus protein VP39"/>
    <property type="match status" value="1"/>
</dbReference>
<dbReference type="AlphaFoldDB" id="A0AAF1KKL4"/>
<dbReference type="PANTHER" id="PTHR43464">
    <property type="entry name" value="METHYLTRANSFERASE"/>
    <property type="match status" value="1"/>
</dbReference>
<evidence type="ECO:0000256" key="3">
    <source>
        <dbReference type="ARBA" id="ARBA00022691"/>
    </source>
</evidence>
<sequence length="354" mass="38531">MSISEQALTNDGERMIVGNMWGYWAHLSIYCFALQFGAGRRVLDAGSGSGYGAAYLARHGAQVLALDASAVAIEHSRIRYAGDPVTFEVADLNLPLPCGADLFDLVFSSNVFEHVAHVDRLASECARVMRPDGACVVAVPPVINATAMAADLENRFHVHHIPPSAWEAKLKRFFLDVKVHRHEHAGAFATPGKPETEIQLPMDQVTIRETDFAFPEITAAEMEATSSLTAIFVCRGRRLPAAPETLAERTPAEWCELAVAANLIGRAAAVPEDPVDHASQVTSAVAEAELKAKLKAELRAEARLNDVKGEMAVALAHMAAREEDMQRRVAAMEQSTSWRMTSPLRSLRTALRGR</sequence>
<feature type="domain" description="Methyltransferase type 11" evidence="4">
    <location>
        <begin position="43"/>
        <end position="137"/>
    </location>
</feature>
<evidence type="ECO:0000256" key="1">
    <source>
        <dbReference type="ARBA" id="ARBA00022603"/>
    </source>
</evidence>